<evidence type="ECO:0000313" key="1">
    <source>
        <dbReference type="EMBL" id="KAJ8688134.1"/>
    </source>
</evidence>
<protein>
    <submittedName>
        <fullName evidence="1">Uncharacterized protein</fullName>
    </submittedName>
</protein>
<name>A0ACC2PWY6_9HYME</name>
<gene>
    <name evidence="1" type="ORF">QAD02_023929</name>
</gene>
<sequence>MEKLPDKYIWPEAERVKGLQEWLKGKRIKKEKLAEKWKDIVREGLGYRDGVFIPPEEKLEILEMIGDPLNFTKIPLPLLIGPAAFGYAMWKKAPEAVRESLPHASFAQARNAFEVIVGHQPTAHETGIFRNCLYPIAVKDYWSFYKENPLDLEWADVLKAVNLAREAKDRMTPKKPSVGRANQKRSARDLDYDPTELQPMQLVDKIYNIEGEFNVGTVAAKRTLSEELLGLSVALARAFEREMSYRRQGDVAVDDAVALPPSGAPVATSSTAAATPSPQGAPVATSSTAAATPSPQGAPAATSSPVPRTSATPTSRKTPGVTQSPAKTTATPSPPGAPVATSPRAAATPSPQGAPAATSSPVPRTPATPTPRKTPTATPSPAKTTATPTSRKTPAATPSPAKTTATPTSRKTPDTTQTPDTSPGTTRNSPVANARDQTVQGSPDNKTASLAKTESFRRPNWTSQFPPGEFILAKVNRAPFWPGKVVETTTKKMSSGRKVPCLVIHFYNEDPPVYKITARANVKPISEAMNVKRDIEDSETRKEFVGSVMQQLHTATVHCSTTQVLHIIVERGRQQQQLRGLVEDDGRVTPLPAPRGRQQQQLHGPVGDDGCVTPPPAPRGRQQLRLRSPVDDGRGVTPPPVPRRGRQQQQLRGHVEDGRGVTPPPVPRRGRQQQQLRGPIEDNGRVAPPPALRGQEEQWLRSPIVINGLTPPQILAARDRAQQQQHDPIGYRELPQARRVDRDSHRRSPSPAATRIFVIGDNAAPPEEADTRRLRQLIQRGRFITKGDRAPDHHDELVRTVPDRTTTFCLPTTLQTTSNQHLHHRNQTDSQVVIVIE</sequence>
<organism evidence="1 2">
    <name type="scientific">Eretmocerus hayati</name>
    <dbReference type="NCBI Taxonomy" id="131215"/>
    <lineage>
        <taxon>Eukaryota</taxon>
        <taxon>Metazoa</taxon>
        <taxon>Ecdysozoa</taxon>
        <taxon>Arthropoda</taxon>
        <taxon>Hexapoda</taxon>
        <taxon>Insecta</taxon>
        <taxon>Pterygota</taxon>
        <taxon>Neoptera</taxon>
        <taxon>Endopterygota</taxon>
        <taxon>Hymenoptera</taxon>
        <taxon>Apocrita</taxon>
        <taxon>Proctotrupomorpha</taxon>
        <taxon>Chalcidoidea</taxon>
        <taxon>Aphelinidae</taxon>
        <taxon>Aphelininae</taxon>
        <taxon>Eretmocerus</taxon>
    </lineage>
</organism>
<comment type="caution">
    <text evidence="1">The sequence shown here is derived from an EMBL/GenBank/DDBJ whole genome shotgun (WGS) entry which is preliminary data.</text>
</comment>
<evidence type="ECO:0000313" key="2">
    <source>
        <dbReference type="Proteomes" id="UP001239111"/>
    </source>
</evidence>
<keyword evidence="2" id="KW-1185">Reference proteome</keyword>
<reference evidence="1" key="1">
    <citation type="submission" date="2023-04" db="EMBL/GenBank/DDBJ databases">
        <title>A chromosome-level genome assembly of the parasitoid wasp Eretmocerus hayati.</title>
        <authorList>
            <person name="Zhong Y."/>
            <person name="Liu S."/>
            <person name="Liu Y."/>
        </authorList>
    </citation>
    <scope>NUCLEOTIDE SEQUENCE</scope>
    <source>
        <strain evidence="1">ZJU_SS_LIU_2023</strain>
    </source>
</reference>
<proteinExistence type="predicted"/>
<dbReference type="Proteomes" id="UP001239111">
    <property type="component" value="Chromosome 1"/>
</dbReference>
<dbReference type="EMBL" id="CM056741">
    <property type="protein sequence ID" value="KAJ8688134.1"/>
    <property type="molecule type" value="Genomic_DNA"/>
</dbReference>
<accession>A0ACC2PWY6</accession>